<keyword evidence="2" id="KW-1185">Reference proteome</keyword>
<reference evidence="1 2" key="1">
    <citation type="journal article" date="2020" name="IScience">
        <title>Genome Sequencing of the Endangered Kingdonia uniflora (Circaeasteraceae, Ranunculales) Reveals Potential Mechanisms of Evolutionary Specialization.</title>
        <authorList>
            <person name="Sun Y."/>
            <person name="Deng T."/>
            <person name="Zhang A."/>
            <person name="Moore M.J."/>
            <person name="Landis J.B."/>
            <person name="Lin N."/>
            <person name="Zhang H."/>
            <person name="Zhang X."/>
            <person name="Huang J."/>
            <person name="Zhang X."/>
            <person name="Sun H."/>
            <person name="Wang H."/>
        </authorList>
    </citation>
    <scope>NUCLEOTIDE SEQUENCE [LARGE SCALE GENOMIC DNA]</scope>
    <source>
        <strain evidence="1">TB1705</strain>
        <tissue evidence="1">Leaf</tissue>
    </source>
</reference>
<evidence type="ECO:0000313" key="1">
    <source>
        <dbReference type="EMBL" id="KAF6136736.1"/>
    </source>
</evidence>
<proteinExistence type="predicted"/>
<accession>A0A7J7L277</accession>
<dbReference type="Proteomes" id="UP000541444">
    <property type="component" value="Unassembled WGS sequence"/>
</dbReference>
<dbReference type="PANTHER" id="PTHR32387:SF3">
    <property type="entry name" value="ATP_DNA BINDING PROTEIN"/>
    <property type="match status" value="1"/>
</dbReference>
<sequence length="173" mass="19128">MGIFLSGIGFKSVFLISTVPYIFRNGYQVRFSEEPNSDCMIGYIVPEWVEGKPTVSDIPSVYESNQNLPKTIIILPLRPEKVEAVKQELLEVHPELLLFLSKIKRLSVQGNSGKVNKLDHNSVISISSASEHVFSDAKEADARVVHLSVQEKVGATEETCPLFHNKTGVSSDA</sequence>
<gene>
    <name evidence="1" type="ORF">GIB67_020058</name>
</gene>
<protein>
    <submittedName>
        <fullName evidence="1">Uncharacterized protein</fullName>
    </submittedName>
</protein>
<evidence type="ECO:0000313" key="2">
    <source>
        <dbReference type="Proteomes" id="UP000541444"/>
    </source>
</evidence>
<dbReference type="OrthoDB" id="1262810at2759"/>
<dbReference type="InterPro" id="IPR052957">
    <property type="entry name" value="Auxin_embryo_med"/>
</dbReference>
<name>A0A7J7L277_9MAGN</name>
<organism evidence="1 2">
    <name type="scientific">Kingdonia uniflora</name>
    <dbReference type="NCBI Taxonomy" id="39325"/>
    <lineage>
        <taxon>Eukaryota</taxon>
        <taxon>Viridiplantae</taxon>
        <taxon>Streptophyta</taxon>
        <taxon>Embryophyta</taxon>
        <taxon>Tracheophyta</taxon>
        <taxon>Spermatophyta</taxon>
        <taxon>Magnoliopsida</taxon>
        <taxon>Ranunculales</taxon>
        <taxon>Circaeasteraceae</taxon>
        <taxon>Kingdonia</taxon>
    </lineage>
</organism>
<comment type="caution">
    <text evidence="1">The sequence shown here is derived from an EMBL/GenBank/DDBJ whole genome shotgun (WGS) entry which is preliminary data.</text>
</comment>
<dbReference type="EMBL" id="JACGCM010002681">
    <property type="protein sequence ID" value="KAF6136736.1"/>
    <property type="molecule type" value="Genomic_DNA"/>
</dbReference>
<dbReference type="AlphaFoldDB" id="A0A7J7L277"/>
<dbReference type="PANTHER" id="PTHR32387">
    <property type="entry name" value="WU:FJ29H11"/>
    <property type="match status" value="1"/>
</dbReference>